<comment type="caution">
    <text evidence="3">The sequence shown here is derived from an EMBL/GenBank/DDBJ whole genome shotgun (WGS) entry which is preliminary data.</text>
</comment>
<evidence type="ECO:0000256" key="1">
    <source>
        <dbReference type="SAM" id="MobiDB-lite"/>
    </source>
</evidence>
<keyword evidence="2" id="KW-0732">Signal</keyword>
<keyword evidence="4" id="KW-1185">Reference proteome</keyword>
<reference evidence="3 4" key="1">
    <citation type="submission" date="2022-12" db="EMBL/GenBank/DDBJ databases">
        <title>Chromosome-scale assembly of the Ensete ventricosum genome.</title>
        <authorList>
            <person name="Dussert Y."/>
            <person name="Stocks J."/>
            <person name="Wendawek A."/>
            <person name="Woldeyes F."/>
            <person name="Nichols R.A."/>
            <person name="Borrell J.S."/>
        </authorList>
    </citation>
    <scope>NUCLEOTIDE SEQUENCE [LARGE SCALE GENOMIC DNA]</scope>
    <source>
        <strain evidence="4">cv. Maze</strain>
        <tissue evidence="3">Seeds</tissue>
    </source>
</reference>
<feature type="signal peptide" evidence="2">
    <location>
        <begin position="1"/>
        <end position="19"/>
    </location>
</feature>
<accession>A0AAV8QY47</accession>
<dbReference type="AlphaFoldDB" id="A0AAV8QY47"/>
<protein>
    <submittedName>
        <fullName evidence="3">Uncharacterized protein</fullName>
    </submittedName>
</protein>
<gene>
    <name evidence="3" type="ORF">OPV22_017502</name>
</gene>
<feature type="region of interest" description="Disordered" evidence="1">
    <location>
        <begin position="66"/>
        <end position="88"/>
    </location>
</feature>
<feature type="chain" id="PRO_5043687035" evidence="2">
    <location>
        <begin position="20"/>
        <end position="88"/>
    </location>
</feature>
<name>A0AAV8QY47_ENSVE</name>
<dbReference type="EMBL" id="JAQQAF010000005">
    <property type="protein sequence ID" value="KAJ8485017.1"/>
    <property type="molecule type" value="Genomic_DNA"/>
</dbReference>
<dbReference type="Proteomes" id="UP001222027">
    <property type="component" value="Unassembled WGS sequence"/>
</dbReference>
<evidence type="ECO:0000313" key="3">
    <source>
        <dbReference type="EMBL" id="KAJ8485017.1"/>
    </source>
</evidence>
<sequence>MAATSTLFLALLLSTGLLTSPHLIVASRSSFQAKKTVTPTKFSKLAGEQKLVGGEHHFGTPAVVVSERKVPTGPDPIHHHRSPIRHFH</sequence>
<feature type="compositionally biased region" description="Basic residues" evidence="1">
    <location>
        <begin position="78"/>
        <end position="88"/>
    </location>
</feature>
<organism evidence="3 4">
    <name type="scientific">Ensete ventricosum</name>
    <name type="common">Abyssinian banana</name>
    <name type="synonym">Musa ensete</name>
    <dbReference type="NCBI Taxonomy" id="4639"/>
    <lineage>
        <taxon>Eukaryota</taxon>
        <taxon>Viridiplantae</taxon>
        <taxon>Streptophyta</taxon>
        <taxon>Embryophyta</taxon>
        <taxon>Tracheophyta</taxon>
        <taxon>Spermatophyta</taxon>
        <taxon>Magnoliopsida</taxon>
        <taxon>Liliopsida</taxon>
        <taxon>Zingiberales</taxon>
        <taxon>Musaceae</taxon>
        <taxon>Ensete</taxon>
    </lineage>
</organism>
<evidence type="ECO:0000256" key="2">
    <source>
        <dbReference type="SAM" id="SignalP"/>
    </source>
</evidence>
<proteinExistence type="predicted"/>
<evidence type="ECO:0000313" key="4">
    <source>
        <dbReference type="Proteomes" id="UP001222027"/>
    </source>
</evidence>